<comment type="caution">
    <text evidence="2">The sequence shown here is derived from an EMBL/GenBank/DDBJ whole genome shotgun (WGS) entry which is preliminary data.</text>
</comment>
<dbReference type="Proteomes" id="UP000178179">
    <property type="component" value="Unassembled WGS sequence"/>
</dbReference>
<accession>A0A1G1YVR3</accession>
<dbReference type="AlphaFoldDB" id="A0A1G1YVR3"/>
<feature type="domain" description="Antitoxin SocA-like Panacea" evidence="1">
    <location>
        <begin position="32"/>
        <end position="143"/>
    </location>
</feature>
<proteinExistence type="predicted"/>
<reference evidence="2 3" key="1">
    <citation type="journal article" date="2016" name="Nat. Commun.">
        <title>Thousands of microbial genomes shed light on interconnected biogeochemical processes in an aquifer system.</title>
        <authorList>
            <person name="Anantharaman K."/>
            <person name="Brown C.T."/>
            <person name="Hug L.A."/>
            <person name="Sharon I."/>
            <person name="Castelle C.J."/>
            <person name="Probst A.J."/>
            <person name="Thomas B.C."/>
            <person name="Singh A."/>
            <person name="Wilkins M.J."/>
            <person name="Karaoz U."/>
            <person name="Brodie E.L."/>
            <person name="Williams K.H."/>
            <person name="Hubbard S.S."/>
            <person name="Banfield J.F."/>
        </authorList>
    </citation>
    <scope>NUCLEOTIDE SEQUENCE [LARGE SCALE GENOMIC DNA]</scope>
</reference>
<protein>
    <recommendedName>
        <fullName evidence="1">Antitoxin SocA-like Panacea domain-containing protein</fullName>
    </recommendedName>
</protein>
<evidence type="ECO:0000313" key="2">
    <source>
        <dbReference type="EMBL" id="OGY56473.1"/>
    </source>
</evidence>
<evidence type="ECO:0000313" key="3">
    <source>
        <dbReference type="Proteomes" id="UP000178179"/>
    </source>
</evidence>
<sequence length="202" mass="23136">MKMLLEFDHKKATQVANYLTKKEGDQIDKLKLIKLIYLADRFHLRRYGRPITNDTYLAMPLGPVGSSVKDIIEFSDFLDEAERKYAATYLGLGGIENTIVSRADVDADVFSKSELEALDFAYNKFGDNSASNLVDVTHRYPEWNKFKLALESKGTTRESMSYSDFFKNPSGITDDQFTLSADILCASQELFEEDYKVAEYWR</sequence>
<dbReference type="Pfam" id="PF13274">
    <property type="entry name" value="SocA_Panacea"/>
    <property type="match status" value="1"/>
</dbReference>
<organism evidence="2 3">
    <name type="scientific">Candidatus Colwellbacteria bacterium GWA2_46_10</name>
    <dbReference type="NCBI Taxonomy" id="1797684"/>
    <lineage>
        <taxon>Bacteria</taxon>
        <taxon>Candidatus Colwelliibacteriota</taxon>
    </lineage>
</organism>
<gene>
    <name evidence="2" type="ORF">A2119_00040</name>
</gene>
<dbReference type="InterPro" id="IPR025272">
    <property type="entry name" value="SocA_Panacea"/>
</dbReference>
<name>A0A1G1YVR3_9BACT</name>
<dbReference type="EMBL" id="MHIS01000014">
    <property type="protein sequence ID" value="OGY56473.1"/>
    <property type="molecule type" value="Genomic_DNA"/>
</dbReference>
<evidence type="ECO:0000259" key="1">
    <source>
        <dbReference type="Pfam" id="PF13274"/>
    </source>
</evidence>